<dbReference type="InterPro" id="IPR050661">
    <property type="entry name" value="BglG_antiterminators"/>
</dbReference>
<protein>
    <submittedName>
        <fullName evidence="5">Helix-turn-helix domain-containing protein</fullName>
    </submittedName>
</protein>
<evidence type="ECO:0000259" key="3">
    <source>
        <dbReference type="Pfam" id="PF05043"/>
    </source>
</evidence>
<evidence type="ECO:0000256" key="1">
    <source>
        <dbReference type="ARBA" id="ARBA00023015"/>
    </source>
</evidence>
<dbReference type="InterPro" id="IPR013196">
    <property type="entry name" value="HTH_11"/>
</dbReference>
<dbReference type="AlphaFoldDB" id="A0AAE9XH37"/>
<dbReference type="RefSeq" id="WP_168413966.1">
    <property type="nucleotide sequence ID" value="NZ_BKBT01000027.1"/>
</dbReference>
<keyword evidence="1" id="KW-0805">Transcription regulation</keyword>
<evidence type="ECO:0000256" key="2">
    <source>
        <dbReference type="ARBA" id="ARBA00023163"/>
    </source>
</evidence>
<dbReference type="Pfam" id="PF05043">
    <property type="entry name" value="Mga"/>
    <property type="match status" value="1"/>
</dbReference>
<keyword evidence="2" id="KW-0804">Transcription</keyword>
<dbReference type="EMBL" id="CP116507">
    <property type="protein sequence ID" value="WCG23277.1"/>
    <property type="molecule type" value="Genomic_DNA"/>
</dbReference>
<dbReference type="Pfam" id="PF08279">
    <property type="entry name" value="HTH_11"/>
    <property type="match status" value="1"/>
</dbReference>
<dbReference type="InterPro" id="IPR036388">
    <property type="entry name" value="WH-like_DNA-bd_sf"/>
</dbReference>
<gene>
    <name evidence="5" type="ORF">PML95_03280</name>
</gene>
<feature type="domain" description="Mga helix-turn-helix" evidence="3">
    <location>
        <begin position="76"/>
        <end position="160"/>
    </location>
</feature>
<dbReference type="InterPro" id="IPR007737">
    <property type="entry name" value="Mga_HTH"/>
</dbReference>
<feature type="domain" description="Helix-turn-helix type 11" evidence="4">
    <location>
        <begin position="11"/>
        <end position="68"/>
    </location>
</feature>
<organism evidence="5 6">
    <name type="scientific">Vagococcus lutrae</name>
    <dbReference type="NCBI Taxonomy" id="81947"/>
    <lineage>
        <taxon>Bacteria</taxon>
        <taxon>Bacillati</taxon>
        <taxon>Bacillota</taxon>
        <taxon>Bacilli</taxon>
        <taxon>Lactobacillales</taxon>
        <taxon>Enterococcaceae</taxon>
        <taxon>Vagococcus</taxon>
    </lineage>
</organism>
<proteinExistence type="predicted"/>
<dbReference type="SUPFAM" id="SSF46785">
    <property type="entry name" value="Winged helix' DNA-binding domain"/>
    <property type="match status" value="1"/>
</dbReference>
<dbReference type="PANTHER" id="PTHR30185:SF18">
    <property type="entry name" value="TRANSCRIPTIONAL REGULATOR MTLR"/>
    <property type="match status" value="1"/>
</dbReference>
<evidence type="ECO:0000313" key="6">
    <source>
        <dbReference type="Proteomes" id="UP001179600"/>
    </source>
</evidence>
<dbReference type="PANTHER" id="PTHR30185">
    <property type="entry name" value="CRYPTIC BETA-GLUCOSIDE BGL OPERON ANTITERMINATOR"/>
    <property type="match status" value="1"/>
</dbReference>
<accession>A0AAE9XH37</accession>
<dbReference type="InterPro" id="IPR036390">
    <property type="entry name" value="WH_DNA-bd_sf"/>
</dbReference>
<dbReference type="Gene3D" id="1.10.10.10">
    <property type="entry name" value="Winged helix-like DNA-binding domain superfamily/Winged helix DNA-binding domain"/>
    <property type="match status" value="2"/>
</dbReference>
<dbReference type="Proteomes" id="UP001179600">
    <property type="component" value="Chromosome"/>
</dbReference>
<name>A0AAE9XH37_9ENTE</name>
<sequence>MRSLLDTTTQRRLHIIEILNKHSDWISSNELANLNNASLRTINNDIQYLKENWAPHLIIETSKKNGVRLSTTAASHIQMVYHYVLEQSELFQFLEKVFFLPNESIEYWEETLFTSESSLYRMIQQLNQSLDHYQMTLEKTPCHLNASNEIYLRYFFTIYFNEKYSIHHWPFKLNRTKLLYLAQHIYNHVYQHEYFEVDDVQIMNLAYILAVSLTRHLQGFKTDEQENQYILERYRYIFLDKKELLHDILHQQVPVTDEMIDDLINSIYFLKKKRLSDGQLSAIVSQTEQFVTRLSEQLHIAIDERSRFDIQRILRFMYLKYMTFPFPNTILFNQYYFNAQSIRDSYPFYTSVMTSLLLEMEYEMDFPWCSELSDEILYWVMVKWERLPERLINNRKKVKVLVLSDHGVAHAILLRDLVYNNFGLKVELDVYKETTLFLESEQWEDFDDYDYIICNFYRDYFPEDKVIVVNVIPSDQDWRKMRHAIDSLFYQTSNALHIVEVTE</sequence>
<reference evidence="5" key="1">
    <citation type="submission" date="2023-01" db="EMBL/GenBank/DDBJ databases">
        <title>Oxazolidinone resistance genes in florfenicol resistant enterococci from beef cattle and veal calves at slaughter.</title>
        <authorList>
            <person name="Biggel M."/>
        </authorList>
    </citation>
    <scope>NUCLEOTIDE SEQUENCE</scope>
    <source>
        <strain evidence="5">K204-1</strain>
    </source>
</reference>
<evidence type="ECO:0000313" key="5">
    <source>
        <dbReference type="EMBL" id="WCG23277.1"/>
    </source>
</evidence>
<evidence type="ECO:0000259" key="4">
    <source>
        <dbReference type="Pfam" id="PF08279"/>
    </source>
</evidence>